<dbReference type="PANTHER" id="PTHR42903">
    <property type="entry name" value="INNER MEMBRANE PROTEIN YCCF"/>
    <property type="match status" value="1"/>
</dbReference>
<dbReference type="InterPro" id="IPR052937">
    <property type="entry name" value="Inner_membrane_protein"/>
</dbReference>
<dbReference type="InterPro" id="IPR031308">
    <property type="entry name" value="UCP028777"/>
</dbReference>
<dbReference type="GO" id="GO:0005886">
    <property type="term" value="C:plasma membrane"/>
    <property type="evidence" value="ECO:0007669"/>
    <property type="project" value="TreeGrafter"/>
</dbReference>
<feature type="transmembrane region" description="Helical" evidence="1">
    <location>
        <begin position="20"/>
        <end position="40"/>
    </location>
</feature>
<feature type="transmembrane region" description="Helical" evidence="1">
    <location>
        <begin position="78"/>
        <end position="99"/>
    </location>
</feature>
<gene>
    <name evidence="3" type="ORF">AUR04nite_08060</name>
</gene>
<evidence type="ECO:0000256" key="1">
    <source>
        <dbReference type="SAM" id="Phobius"/>
    </source>
</evidence>
<feature type="domain" description="Inner membrane component" evidence="2">
    <location>
        <begin position="84"/>
        <end position="134"/>
    </location>
</feature>
<keyword evidence="1" id="KW-0472">Membrane</keyword>
<reference evidence="3 4" key="1">
    <citation type="submission" date="2019-06" db="EMBL/GenBank/DDBJ databases">
        <title>Whole genome shotgun sequence of Glutamicibacter uratoxydans NBRC 15515.</title>
        <authorList>
            <person name="Hosoyama A."/>
            <person name="Uohara A."/>
            <person name="Ohji S."/>
            <person name="Ichikawa N."/>
        </authorList>
    </citation>
    <scope>NUCLEOTIDE SEQUENCE [LARGE SCALE GENOMIC DNA]</scope>
    <source>
        <strain evidence="3 4">NBRC 15515</strain>
    </source>
</reference>
<feature type="transmembrane region" description="Helical" evidence="1">
    <location>
        <begin position="46"/>
        <end position="66"/>
    </location>
</feature>
<accession>A0A4Y4DN19</accession>
<sequence>MDAADAVDQTRGMTDLVRGILNIIWLIFGGLWLALGYVLAGIICCLLIVTIPFGIASFRIAGYALWPFGRTVVDRGRVGAFSTIGNVIWVLVAGIWIAIGHILTAIPMFVSIIGIPLGIANLKMIPVSLMPLGKVIVPSDYYIGSVRR</sequence>
<keyword evidence="1" id="KW-1133">Transmembrane helix</keyword>
<dbReference type="InterPro" id="IPR005185">
    <property type="entry name" value="YccF"/>
</dbReference>
<name>A0A4Y4DN19_GLUUR</name>
<dbReference type="PANTHER" id="PTHR42903:SF1">
    <property type="entry name" value="INNER MEMBRANE PROTEIN YCCF"/>
    <property type="match status" value="1"/>
</dbReference>
<dbReference type="Proteomes" id="UP000316612">
    <property type="component" value="Unassembled WGS sequence"/>
</dbReference>
<evidence type="ECO:0000313" key="4">
    <source>
        <dbReference type="Proteomes" id="UP000316612"/>
    </source>
</evidence>
<feature type="domain" description="Inner membrane component" evidence="2">
    <location>
        <begin position="20"/>
        <end position="70"/>
    </location>
</feature>
<dbReference type="NCBIfam" id="NF008740">
    <property type="entry name" value="PRK11770.1-2"/>
    <property type="match status" value="1"/>
</dbReference>
<dbReference type="PIRSF" id="PIRSF028777">
    <property type="entry name" value="UCP028777"/>
    <property type="match status" value="1"/>
</dbReference>
<evidence type="ECO:0000259" key="2">
    <source>
        <dbReference type="Pfam" id="PF03733"/>
    </source>
</evidence>
<comment type="caution">
    <text evidence="3">The sequence shown here is derived from an EMBL/GenBank/DDBJ whole genome shotgun (WGS) entry which is preliminary data.</text>
</comment>
<feature type="transmembrane region" description="Helical" evidence="1">
    <location>
        <begin position="105"/>
        <end position="122"/>
    </location>
</feature>
<dbReference type="EMBL" id="BJNY01000004">
    <property type="protein sequence ID" value="GED05274.1"/>
    <property type="molecule type" value="Genomic_DNA"/>
</dbReference>
<dbReference type="Pfam" id="PF03733">
    <property type="entry name" value="YccF"/>
    <property type="match status" value="2"/>
</dbReference>
<proteinExistence type="predicted"/>
<evidence type="ECO:0000313" key="3">
    <source>
        <dbReference type="EMBL" id="GED05274.1"/>
    </source>
</evidence>
<keyword evidence="4" id="KW-1185">Reference proteome</keyword>
<dbReference type="AlphaFoldDB" id="A0A4Y4DN19"/>
<organism evidence="3 4">
    <name type="scientific">Glutamicibacter uratoxydans</name>
    <name type="common">Arthrobacter uratoxydans</name>
    <dbReference type="NCBI Taxonomy" id="43667"/>
    <lineage>
        <taxon>Bacteria</taxon>
        <taxon>Bacillati</taxon>
        <taxon>Actinomycetota</taxon>
        <taxon>Actinomycetes</taxon>
        <taxon>Micrococcales</taxon>
        <taxon>Micrococcaceae</taxon>
        <taxon>Glutamicibacter</taxon>
    </lineage>
</organism>
<keyword evidence="1" id="KW-0812">Transmembrane</keyword>
<protein>
    <recommendedName>
        <fullName evidence="2">Inner membrane component domain-containing protein</fullName>
    </recommendedName>
</protein>